<sequence length="308" mass="34272">MCVLSRVLVRADCKDEVKVMNVKALAQGITRHTPLSSHRQFVRSSAATTVAQKSEGKSCPGKRGNFRRCRGKLHDNILDWEDGLPDADLELAISNACVADLSLCLGTTLQIVPTGRLHSLAHQEDRHADLIVNTYVDTLMKRLLEILDIPLLPYSPKHDPLKLTQLLLQESQLLLQTSGIADRSEENAFEPIEWTIPEEWVTDKDLEERVKARKVIRKRSGVKETVIRNTTVHYTLTSLYTANQYLSLETQAVTALLDQGDGVCESQLDPKIGLYEQVLSGRVSASSRMSSALSRLLPAHRPHVLPAA</sequence>
<protein>
    <submittedName>
        <fullName evidence="1">NAD-dependent protein deacetylase Sirt6</fullName>
    </submittedName>
</protein>
<accession>A0A8J4YD85</accession>
<keyword evidence="2" id="KW-1185">Reference proteome</keyword>
<organism evidence="1 2">
    <name type="scientific">Chionoecetes opilio</name>
    <name type="common">Atlantic snow crab</name>
    <name type="synonym">Cancer opilio</name>
    <dbReference type="NCBI Taxonomy" id="41210"/>
    <lineage>
        <taxon>Eukaryota</taxon>
        <taxon>Metazoa</taxon>
        <taxon>Ecdysozoa</taxon>
        <taxon>Arthropoda</taxon>
        <taxon>Crustacea</taxon>
        <taxon>Multicrustacea</taxon>
        <taxon>Malacostraca</taxon>
        <taxon>Eumalacostraca</taxon>
        <taxon>Eucarida</taxon>
        <taxon>Decapoda</taxon>
        <taxon>Pleocyemata</taxon>
        <taxon>Brachyura</taxon>
        <taxon>Eubrachyura</taxon>
        <taxon>Majoidea</taxon>
        <taxon>Majidae</taxon>
        <taxon>Chionoecetes</taxon>
    </lineage>
</organism>
<comment type="caution">
    <text evidence="1">The sequence shown here is derived from an EMBL/GenBank/DDBJ whole genome shotgun (WGS) entry which is preliminary data.</text>
</comment>
<dbReference type="Gene3D" id="3.40.50.1220">
    <property type="entry name" value="TPP-binding domain"/>
    <property type="match status" value="1"/>
</dbReference>
<dbReference type="Gene3D" id="2.20.28.200">
    <property type="match status" value="1"/>
</dbReference>
<name>A0A8J4YD85_CHIOP</name>
<dbReference type="InterPro" id="IPR029035">
    <property type="entry name" value="DHS-like_NAD/FAD-binding_dom"/>
</dbReference>
<dbReference type="EMBL" id="JACEEZ010006893">
    <property type="protein sequence ID" value="KAG0724468.1"/>
    <property type="molecule type" value="Genomic_DNA"/>
</dbReference>
<reference evidence="1" key="1">
    <citation type="submission" date="2020-07" db="EMBL/GenBank/DDBJ databases">
        <title>The High-quality genome of the commercially important snow crab, Chionoecetes opilio.</title>
        <authorList>
            <person name="Jeong J.-H."/>
            <person name="Ryu S."/>
        </authorList>
    </citation>
    <scope>NUCLEOTIDE SEQUENCE</scope>
    <source>
        <strain evidence="1">MADBK_172401_WGS</strain>
        <tissue evidence="1">Digestive gland</tissue>
    </source>
</reference>
<gene>
    <name evidence="1" type="primary">Sirt6_1</name>
    <name evidence="1" type="ORF">GWK47_005065</name>
</gene>
<evidence type="ECO:0000313" key="2">
    <source>
        <dbReference type="Proteomes" id="UP000770661"/>
    </source>
</evidence>
<dbReference type="AlphaFoldDB" id="A0A8J4YD85"/>
<dbReference type="OrthoDB" id="2919105at2759"/>
<dbReference type="SUPFAM" id="SSF52467">
    <property type="entry name" value="DHS-like NAD/FAD-binding domain"/>
    <property type="match status" value="1"/>
</dbReference>
<proteinExistence type="predicted"/>
<evidence type="ECO:0000313" key="1">
    <source>
        <dbReference type="EMBL" id="KAG0724468.1"/>
    </source>
</evidence>
<dbReference type="Proteomes" id="UP000770661">
    <property type="component" value="Unassembled WGS sequence"/>
</dbReference>